<evidence type="ECO:0000256" key="3">
    <source>
        <dbReference type="ARBA" id="ARBA00016864"/>
    </source>
</evidence>
<evidence type="ECO:0000256" key="2">
    <source>
        <dbReference type="ARBA" id="ARBA00007069"/>
    </source>
</evidence>
<organism evidence="12 13">
    <name type="scientific">Vibrio quintilis</name>
    <dbReference type="NCBI Taxonomy" id="1117707"/>
    <lineage>
        <taxon>Bacteria</taxon>
        <taxon>Pseudomonadati</taxon>
        <taxon>Pseudomonadota</taxon>
        <taxon>Gammaproteobacteria</taxon>
        <taxon>Vibrionales</taxon>
        <taxon>Vibrionaceae</taxon>
        <taxon>Vibrio</taxon>
    </lineage>
</organism>
<dbReference type="NCBIfam" id="TIGR00974">
    <property type="entry name" value="3a0107s02c"/>
    <property type="match status" value="1"/>
</dbReference>
<dbReference type="CDD" id="cd06261">
    <property type="entry name" value="TM_PBP2"/>
    <property type="match status" value="1"/>
</dbReference>
<evidence type="ECO:0000313" key="13">
    <source>
        <dbReference type="Proteomes" id="UP000184600"/>
    </source>
</evidence>
<feature type="transmembrane region" description="Helical" evidence="9">
    <location>
        <begin position="12"/>
        <end position="35"/>
    </location>
</feature>
<feature type="transmembrane region" description="Helical" evidence="9">
    <location>
        <begin position="338"/>
        <end position="364"/>
    </location>
</feature>
<dbReference type="Pfam" id="PF00528">
    <property type="entry name" value="BPD_transp_1"/>
    <property type="match status" value="1"/>
</dbReference>
<protein>
    <recommendedName>
        <fullName evidence="3 9">Phosphate transport system permease protein PstA</fullName>
    </recommendedName>
</protein>
<dbReference type="InterPro" id="IPR035906">
    <property type="entry name" value="MetI-like_sf"/>
</dbReference>
<name>A0A1M7YZS0_9VIBR</name>
<dbReference type="AlphaFoldDB" id="A0A1M7YZS0"/>
<evidence type="ECO:0000256" key="10">
    <source>
        <dbReference type="SAM" id="Coils"/>
    </source>
</evidence>
<gene>
    <name evidence="12" type="primary">pstA_4</name>
    <name evidence="12" type="ORF">VQ7734_03890</name>
</gene>
<dbReference type="PANTHER" id="PTHR43470">
    <property type="entry name" value="PHOSPHATE TRANSPORT SYSTEM PERMEASE PROTEIN PSTA-RELATED"/>
    <property type="match status" value="1"/>
</dbReference>
<evidence type="ECO:0000259" key="11">
    <source>
        <dbReference type="PROSITE" id="PS50928"/>
    </source>
</evidence>
<evidence type="ECO:0000256" key="8">
    <source>
        <dbReference type="ARBA" id="ARBA00023136"/>
    </source>
</evidence>
<evidence type="ECO:0000313" key="12">
    <source>
        <dbReference type="EMBL" id="SHO58120.1"/>
    </source>
</evidence>
<keyword evidence="4" id="KW-0813">Transport</keyword>
<dbReference type="GO" id="GO:0005886">
    <property type="term" value="C:plasma membrane"/>
    <property type="evidence" value="ECO:0007669"/>
    <property type="project" value="UniProtKB-SubCell"/>
</dbReference>
<dbReference type="InterPro" id="IPR005672">
    <property type="entry name" value="Phosphate_PstA"/>
</dbReference>
<feature type="domain" description="ABC transmembrane type-1" evidence="11">
    <location>
        <begin position="301"/>
        <end position="533"/>
    </location>
</feature>
<evidence type="ECO:0000256" key="7">
    <source>
        <dbReference type="ARBA" id="ARBA00022989"/>
    </source>
</evidence>
<sequence length="550" mass="61346">MFKWIKSGEPWVWLTGGAVSLSLLAALGLLLLIGWKGLIYFWPSTLWEWHTVSGERIIGQLYDKDVVLASRIPALQQKSSQLPDSKPVQTLSRLHIKVANRDIYPSDFISVLQNEIASESLAHGWAVIDREYYGQFFGRPQGYLEADGSVAPDINHALESALTKNLSVKAKITALTEGEVQRFSRQLESLRLEKRKRELGNQLTPDFVQQYQLKKSALDKELKQAENQIDEYRNQLKAPVLLVQDMNGNIVRIPVNQILDLWYPDDMSFSAKVQHWGVQVWHFLSENPRESNSEGGVFPAIFGTILLVIIMSVIVMPLGVIAAVYLHEYAKDSFLTRLIRVSVMNLAGVPSIVYGVFGLGFFVYTIGGSVDQLFYSERLPAPTFGTPGLLWSSLTLAVLTLPVVIVASEEGLSRVPVSVRHGSLALGATQFETIWKIVIPMASPAMITGLILAVARAAGEVAPLMLVGVVKFVSRLPVDDQFPYLHPERKFMHLGFHIYDVGFQTSNIEAARPLVFATSFLLVAVIILLNMTAISIRNNLREKYRTMGQD</sequence>
<dbReference type="EMBL" id="FRFG01000054">
    <property type="protein sequence ID" value="SHO58120.1"/>
    <property type="molecule type" value="Genomic_DNA"/>
</dbReference>
<dbReference type="RefSeq" id="WP_073585570.1">
    <property type="nucleotide sequence ID" value="NZ_AP024897.1"/>
</dbReference>
<dbReference type="GO" id="GO:0035435">
    <property type="term" value="P:phosphate ion transmembrane transport"/>
    <property type="evidence" value="ECO:0007669"/>
    <property type="project" value="InterPro"/>
</dbReference>
<keyword evidence="13" id="KW-1185">Reference proteome</keyword>
<comment type="similarity">
    <text evidence="2 9">Belongs to the binding-protein-dependent transport system permease family. CysTW subfamily.</text>
</comment>
<feature type="transmembrane region" description="Helical" evidence="9">
    <location>
        <begin position="297"/>
        <end position="326"/>
    </location>
</feature>
<reference evidence="13" key="1">
    <citation type="submission" date="2016-12" db="EMBL/GenBank/DDBJ databases">
        <authorList>
            <person name="Rodrigo-Torres L."/>
            <person name="Arahal R.D."/>
            <person name="Lucena T."/>
        </authorList>
    </citation>
    <scope>NUCLEOTIDE SEQUENCE [LARGE SCALE GENOMIC DNA]</scope>
</reference>
<keyword evidence="8 9" id="KW-0472">Membrane</keyword>
<evidence type="ECO:0000256" key="9">
    <source>
        <dbReference type="RuleBase" id="RU363043"/>
    </source>
</evidence>
<dbReference type="SUPFAM" id="SSF161098">
    <property type="entry name" value="MetI-like"/>
    <property type="match status" value="1"/>
</dbReference>
<dbReference type="GO" id="GO:0005315">
    <property type="term" value="F:phosphate transmembrane transporter activity"/>
    <property type="evidence" value="ECO:0007669"/>
    <property type="project" value="InterPro"/>
</dbReference>
<feature type="transmembrane region" description="Helical" evidence="9">
    <location>
        <begin position="384"/>
        <end position="407"/>
    </location>
</feature>
<dbReference type="Proteomes" id="UP000184600">
    <property type="component" value="Unassembled WGS sequence"/>
</dbReference>
<proteinExistence type="inferred from homology"/>
<dbReference type="Gene3D" id="1.10.3720.10">
    <property type="entry name" value="MetI-like"/>
    <property type="match status" value="1"/>
</dbReference>
<evidence type="ECO:0000256" key="5">
    <source>
        <dbReference type="ARBA" id="ARBA00022475"/>
    </source>
</evidence>
<accession>A0A1M7YZS0</accession>
<dbReference type="PROSITE" id="PS50928">
    <property type="entry name" value="ABC_TM1"/>
    <property type="match status" value="1"/>
</dbReference>
<feature type="transmembrane region" description="Helical" evidence="9">
    <location>
        <begin position="514"/>
        <end position="536"/>
    </location>
</feature>
<evidence type="ECO:0000256" key="1">
    <source>
        <dbReference type="ARBA" id="ARBA00004651"/>
    </source>
</evidence>
<dbReference type="OrthoDB" id="9807065at2"/>
<evidence type="ECO:0000256" key="6">
    <source>
        <dbReference type="ARBA" id="ARBA00022692"/>
    </source>
</evidence>
<dbReference type="STRING" id="1117707.VQ7734_03890"/>
<keyword evidence="10" id="KW-0175">Coiled coil</keyword>
<dbReference type="PANTHER" id="PTHR43470:SF6">
    <property type="entry name" value="PHOSPHATE TRANSPORT SYSTEM PERMEASE PROTEIN PSTA"/>
    <property type="match status" value="1"/>
</dbReference>
<feature type="transmembrane region" description="Helical" evidence="9">
    <location>
        <begin position="437"/>
        <end position="458"/>
    </location>
</feature>
<keyword evidence="5 9" id="KW-1003">Cell membrane</keyword>
<comment type="subcellular location">
    <subcellularLocation>
        <location evidence="9">Cell inner membrane</location>
        <topology evidence="9">Multi-pass membrane protein</topology>
    </subcellularLocation>
    <subcellularLocation>
        <location evidence="1">Cell membrane</location>
        <topology evidence="1">Multi-pass membrane protein</topology>
    </subcellularLocation>
</comment>
<keyword evidence="7 9" id="KW-1133">Transmembrane helix</keyword>
<feature type="coiled-coil region" evidence="10">
    <location>
        <begin position="208"/>
        <end position="235"/>
    </location>
</feature>
<evidence type="ECO:0000256" key="4">
    <source>
        <dbReference type="ARBA" id="ARBA00022448"/>
    </source>
</evidence>
<dbReference type="InterPro" id="IPR000515">
    <property type="entry name" value="MetI-like"/>
</dbReference>
<keyword evidence="6 9" id="KW-0812">Transmembrane</keyword>